<gene>
    <name evidence="3" type="ORF">M3N64_07800</name>
</gene>
<reference evidence="3 4" key="1">
    <citation type="submission" date="2022-05" db="EMBL/GenBank/DDBJ databases">
        <title>Sporolactobacillus sp nov CPB3-1, isolated from tree bark (Mangifera indica L.).</title>
        <authorList>
            <person name="Phuengjayaem S."/>
            <person name="Tanasupawat S."/>
        </authorList>
    </citation>
    <scope>NUCLEOTIDE SEQUENCE [LARGE SCALE GENOMIC DNA]</scope>
    <source>
        <strain evidence="3 4">CPB3-1</strain>
    </source>
</reference>
<proteinExistence type="predicted"/>
<evidence type="ECO:0000256" key="2">
    <source>
        <dbReference type="SAM" id="Phobius"/>
    </source>
</evidence>
<dbReference type="InterPro" id="IPR020210">
    <property type="entry name" value="Uncharacterised_YpbF_TM"/>
</dbReference>
<feature type="coiled-coil region" evidence="1">
    <location>
        <begin position="92"/>
        <end position="119"/>
    </location>
</feature>
<evidence type="ECO:0000256" key="1">
    <source>
        <dbReference type="SAM" id="Coils"/>
    </source>
</evidence>
<feature type="transmembrane region" description="Helical" evidence="2">
    <location>
        <begin position="38"/>
        <end position="57"/>
    </location>
</feature>
<dbReference type="Proteomes" id="UP001203004">
    <property type="component" value="Unassembled WGS sequence"/>
</dbReference>
<name>A0ABT0MB06_9BACL</name>
<evidence type="ECO:0000313" key="3">
    <source>
        <dbReference type="EMBL" id="MCL1631853.1"/>
    </source>
</evidence>
<keyword evidence="2" id="KW-1133">Transmembrane helix</keyword>
<dbReference type="EMBL" id="JAMAST010000007">
    <property type="protein sequence ID" value="MCL1631853.1"/>
    <property type="molecule type" value="Genomic_DNA"/>
</dbReference>
<protein>
    <submittedName>
        <fullName evidence="3">YpbF family protein</fullName>
    </submittedName>
</protein>
<sequence>MLLQNYRDDGIISGTALIILSELLERKKKREKWRKREALSASGLIFFTGTTLIYIFFLHTESLGSMHQLRSLIGSPVVWMLLSLSMAGLLFFSYCHNEREDAEDDYDELREEIIERSDELWPAEQPDANGDTKHYRILHQLKKEFDINLFYK</sequence>
<keyword evidence="2" id="KW-0812">Transmembrane</keyword>
<keyword evidence="2" id="KW-0472">Membrane</keyword>
<dbReference type="RefSeq" id="WP_249100654.1">
    <property type="nucleotide sequence ID" value="NZ_JAMAST010000007.1"/>
</dbReference>
<organism evidence="3 4">
    <name type="scientific">Sporolactobacillus mangiferae</name>
    <dbReference type="NCBI Taxonomy" id="2940498"/>
    <lineage>
        <taxon>Bacteria</taxon>
        <taxon>Bacillati</taxon>
        <taxon>Bacillota</taxon>
        <taxon>Bacilli</taxon>
        <taxon>Bacillales</taxon>
        <taxon>Sporolactobacillaceae</taxon>
        <taxon>Sporolactobacillus</taxon>
    </lineage>
</organism>
<comment type="caution">
    <text evidence="3">The sequence shown here is derived from an EMBL/GenBank/DDBJ whole genome shotgun (WGS) entry which is preliminary data.</text>
</comment>
<evidence type="ECO:0000313" key="4">
    <source>
        <dbReference type="Proteomes" id="UP001203004"/>
    </source>
</evidence>
<feature type="transmembrane region" description="Helical" evidence="2">
    <location>
        <begin position="77"/>
        <end position="95"/>
    </location>
</feature>
<accession>A0ABT0MB06</accession>
<dbReference type="Pfam" id="PF10864">
    <property type="entry name" value="DUF2663"/>
    <property type="match status" value="1"/>
</dbReference>
<keyword evidence="1" id="KW-0175">Coiled coil</keyword>
<keyword evidence="4" id="KW-1185">Reference proteome</keyword>